<dbReference type="RefSeq" id="WP_378476638.1">
    <property type="nucleotide sequence ID" value="NZ_JBHUIW010000003.1"/>
</dbReference>
<dbReference type="InterPro" id="IPR025455">
    <property type="entry name" value="DUF4276"/>
</dbReference>
<accession>A0ABW5AFL7</accession>
<dbReference type="EMBL" id="JBHUIW010000003">
    <property type="protein sequence ID" value="MFD2181456.1"/>
    <property type="molecule type" value="Genomic_DNA"/>
</dbReference>
<dbReference type="Proteomes" id="UP001597314">
    <property type="component" value="Unassembled WGS sequence"/>
</dbReference>
<organism evidence="1 2">
    <name type="scientific">Rhodoplanes azumiensis</name>
    <dbReference type="NCBI Taxonomy" id="1897628"/>
    <lineage>
        <taxon>Bacteria</taxon>
        <taxon>Pseudomonadati</taxon>
        <taxon>Pseudomonadota</taxon>
        <taxon>Alphaproteobacteria</taxon>
        <taxon>Hyphomicrobiales</taxon>
        <taxon>Nitrobacteraceae</taxon>
        <taxon>Rhodoplanes</taxon>
    </lineage>
</organism>
<dbReference type="Pfam" id="PF14103">
    <property type="entry name" value="DUF4276"/>
    <property type="match status" value="1"/>
</dbReference>
<gene>
    <name evidence="1" type="ORF">ACFSOX_04770</name>
</gene>
<sequence>MKAEHLELLVEEPSMEIFLNAVLPRILAGRATYSIHAYQGKPDLLQKLDVRLRGYARWLPDAYRVIVLVDRDADDCVGLKGRLERAAAQAGLSTRVTCCGAPWRVATRLAIEELEAWFFGEWAAVKAAYPRVAGTVPHQQAYRQPDAIAGGTWEALQRVLQQAAYFPSGLRKAELAGAVGGHFDPRRATSPSFKAFETAVLDAVA</sequence>
<evidence type="ECO:0000313" key="2">
    <source>
        <dbReference type="Proteomes" id="UP001597314"/>
    </source>
</evidence>
<evidence type="ECO:0000313" key="1">
    <source>
        <dbReference type="EMBL" id="MFD2181456.1"/>
    </source>
</evidence>
<comment type="caution">
    <text evidence="1">The sequence shown here is derived from an EMBL/GenBank/DDBJ whole genome shotgun (WGS) entry which is preliminary data.</text>
</comment>
<keyword evidence="2" id="KW-1185">Reference proteome</keyword>
<reference evidence="2" key="1">
    <citation type="journal article" date="2019" name="Int. J. Syst. Evol. Microbiol.">
        <title>The Global Catalogue of Microorganisms (GCM) 10K type strain sequencing project: providing services to taxonomists for standard genome sequencing and annotation.</title>
        <authorList>
            <consortium name="The Broad Institute Genomics Platform"/>
            <consortium name="The Broad Institute Genome Sequencing Center for Infectious Disease"/>
            <person name="Wu L."/>
            <person name="Ma J."/>
        </authorList>
    </citation>
    <scope>NUCLEOTIDE SEQUENCE [LARGE SCALE GENOMIC DNA]</scope>
    <source>
        <strain evidence="2">CGMCC 1.6774</strain>
    </source>
</reference>
<proteinExistence type="predicted"/>
<protein>
    <submittedName>
        <fullName evidence="1">DUF4276 family protein</fullName>
    </submittedName>
</protein>
<name>A0ABW5AFL7_9BRAD</name>